<dbReference type="Proteomes" id="UP000186922">
    <property type="component" value="Unassembled WGS sequence"/>
</dbReference>
<comment type="caution">
    <text evidence="1">The sequence shown here is derived from an EMBL/GenBank/DDBJ whole genome shotgun (WGS) entry which is preliminary data.</text>
</comment>
<dbReference type="AlphaFoldDB" id="A0A1D1VFK3"/>
<accession>A0A1D1VFK3</accession>
<protein>
    <submittedName>
        <fullName evidence="1">Uncharacterized protein</fullName>
    </submittedName>
</protein>
<gene>
    <name evidence="1" type="primary">RvY_10660</name>
    <name evidence="1" type="synonym">RvY_10660.2</name>
    <name evidence="1" type="ORF">RvY_10660-2</name>
</gene>
<keyword evidence="2" id="KW-1185">Reference proteome</keyword>
<reference evidence="1 2" key="1">
    <citation type="journal article" date="2016" name="Nat. Commun.">
        <title>Extremotolerant tardigrade genome and improved radiotolerance of human cultured cells by tardigrade-unique protein.</title>
        <authorList>
            <person name="Hashimoto T."/>
            <person name="Horikawa D.D."/>
            <person name="Saito Y."/>
            <person name="Kuwahara H."/>
            <person name="Kozuka-Hata H."/>
            <person name="Shin-I T."/>
            <person name="Minakuchi Y."/>
            <person name="Ohishi K."/>
            <person name="Motoyama A."/>
            <person name="Aizu T."/>
            <person name="Enomoto A."/>
            <person name="Kondo K."/>
            <person name="Tanaka S."/>
            <person name="Hara Y."/>
            <person name="Koshikawa S."/>
            <person name="Sagara H."/>
            <person name="Miura T."/>
            <person name="Yokobori S."/>
            <person name="Miyagawa K."/>
            <person name="Suzuki Y."/>
            <person name="Kubo T."/>
            <person name="Oyama M."/>
            <person name="Kohara Y."/>
            <person name="Fujiyama A."/>
            <person name="Arakawa K."/>
            <person name="Katayama T."/>
            <person name="Toyoda A."/>
            <person name="Kunieda T."/>
        </authorList>
    </citation>
    <scope>NUCLEOTIDE SEQUENCE [LARGE SCALE GENOMIC DNA]</scope>
    <source>
        <strain evidence="1 2">YOKOZUNA-1</strain>
    </source>
</reference>
<dbReference type="EMBL" id="BDGG01000005">
    <property type="protein sequence ID" value="GAU99700.1"/>
    <property type="molecule type" value="Genomic_DNA"/>
</dbReference>
<name>A0A1D1VFK3_RAMVA</name>
<sequence>MASVSTLQIFKRDSSSLPVLIILGSSVYRSNGRPNSARWRETEQRRRRMIRISSIRLSWIRCCKMKPTRSAQTAGLVIPVGPRGISVYSSAYVAQVFIGISGHTSPKSSQLVWTHGQKNRSCLCRRWATQQLQPSMKH</sequence>
<evidence type="ECO:0000313" key="2">
    <source>
        <dbReference type="Proteomes" id="UP000186922"/>
    </source>
</evidence>
<proteinExistence type="predicted"/>
<organism evidence="1 2">
    <name type="scientific">Ramazzottius varieornatus</name>
    <name type="common">Water bear</name>
    <name type="synonym">Tardigrade</name>
    <dbReference type="NCBI Taxonomy" id="947166"/>
    <lineage>
        <taxon>Eukaryota</taxon>
        <taxon>Metazoa</taxon>
        <taxon>Ecdysozoa</taxon>
        <taxon>Tardigrada</taxon>
        <taxon>Eutardigrada</taxon>
        <taxon>Parachela</taxon>
        <taxon>Hypsibioidea</taxon>
        <taxon>Ramazzottiidae</taxon>
        <taxon>Ramazzottius</taxon>
    </lineage>
</organism>
<evidence type="ECO:0000313" key="1">
    <source>
        <dbReference type="EMBL" id="GAU99700.1"/>
    </source>
</evidence>